<reference evidence="11 14" key="2">
    <citation type="submission" date="2023-11" db="EMBL/GenBank/DDBJ databases">
        <title>MicrobeMod: A computational toolkit for identifying prokaryotic methylation and restriction-modification with nanopore sequencing.</title>
        <authorList>
            <person name="Crits-Christoph A."/>
            <person name="Kang S.C."/>
            <person name="Lee H."/>
            <person name="Ostrov N."/>
        </authorList>
    </citation>
    <scope>NUCLEOTIDE SEQUENCE [LARGE SCALE GENOMIC DNA]</scope>
    <source>
        <strain evidence="11 14">ATCC BAA-571</strain>
    </source>
</reference>
<comment type="similarity">
    <text evidence="2">Belongs to the YkuD family.</text>
</comment>
<feature type="domain" description="L,D-TPase catalytic" evidence="10">
    <location>
        <begin position="5"/>
        <end position="163"/>
    </location>
</feature>
<name>A0A1G6U9X0_9GAMM</name>
<evidence type="ECO:0000313" key="12">
    <source>
        <dbReference type="EMBL" id="SDD38168.1"/>
    </source>
</evidence>
<keyword evidence="5" id="KW-0378">Hydrolase</keyword>
<keyword evidence="6 9" id="KW-0133">Cell shape</keyword>
<dbReference type="GO" id="GO:0071972">
    <property type="term" value="F:peptidoglycan L,D-transpeptidase activity"/>
    <property type="evidence" value="ECO:0007669"/>
    <property type="project" value="TreeGrafter"/>
</dbReference>
<keyword evidence="8 9" id="KW-0961">Cell wall biogenesis/degradation</keyword>
<keyword evidence="3" id="KW-0328">Glycosyltransferase</keyword>
<proteinExistence type="inferred from homology"/>
<comment type="pathway">
    <text evidence="1 9">Cell wall biogenesis; peptidoglycan biosynthesis.</text>
</comment>
<feature type="active site" description="Nucleophile" evidence="9">
    <location>
        <position position="137"/>
    </location>
</feature>
<dbReference type="GO" id="GO:0005576">
    <property type="term" value="C:extracellular region"/>
    <property type="evidence" value="ECO:0007669"/>
    <property type="project" value="TreeGrafter"/>
</dbReference>
<dbReference type="CDD" id="cd16913">
    <property type="entry name" value="YkuD_like"/>
    <property type="match status" value="1"/>
</dbReference>
<dbReference type="RefSeq" id="WP_074675258.1">
    <property type="nucleotide sequence ID" value="NZ_CBCSET010000001.1"/>
</dbReference>
<evidence type="ECO:0000256" key="8">
    <source>
        <dbReference type="ARBA" id="ARBA00023316"/>
    </source>
</evidence>
<dbReference type="SUPFAM" id="SSF141523">
    <property type="entry name" value="L,D-transpeptidase catalytic domain-like"/>
    <property type="match status" value="1"/>
</dbReference>
<dbReference type="Proteomes" id="UP000182413">
    <property type="component" value="Unassembled WGS sequence"/>
</dbReference>
<dbReference type="EC" id="2.-.-.-" evidence="11"/>
<dbReference type="Pfam" id="PF03734">
    <property type="entry name" value="YkuD"/>
    <property type="match status" value="1"/>
</dbReference>
<evidence type="ECO:0000256" key="4">
    <source>
        <dbReference type="ARBA" id="ARBA00022679"/>
    </source>
</evidence>
<dbReference type="PROSITE" id="PS52029">
    <property type="entry name" value="LD_TPASE"/>
    <property type="match status" value="1"/>
</dbReference>
<evidence type="ECO:0000256" key="3">
    <source>
        <dbReference type="ARBA" id="ARBA00022676"/>
    </source>
</evidence>
<dbReference type="UniPathway" id="UPA00219"/>
<evidence type="ECO:0000256" key="2">
    <source>
        <dbReference type="ARBA" id="ARBA00005992"/>
    </source>
</evidence>
<evidence type="ECO:0000256" key="9">
    <source>
        <dbReference type="PROSITE-ProRule" id="PRU01373"/>
    </source>
</evidence>
<evidence type="ECO:0000313" key="14">
    <source>
        <dbReference type="Proteomes" id="UP001278050"/>
    </source>
</evidence>
<keyword evidence="7 9" id="KW-0573">Peptidoglycan synthesis</keyword>
<sequence length="175" mass="19301">MSDLDLLHISIADQALYGFRAGRLVLSLPVSTALNGAGEHSGSGCTPRGLHQVRAKIGSGLPVAAVLCGRRWTGEVWSPELHEQFPGRDWILTRILWLSGLEPGRNRLGEVDTFRRYIYLHGTPDTEPMGTPLSHGCIRLRNADMLALFERVPPHCGVRIDEAPCPQWAADPDFK</sequence>
<dbReference type="EMBL" id="JAWXXP010000001">
    <property type="protein sequence ID" value="MDX5991494.1"/>
    <property type="molecule type" value="Genomic_DNA"/>
</dbReference>
<accession>A0A1G6U9X0</accession>
<dbReference type="PANTHER" id="PTHR30582:SF24">
    <property type="entry name" value="L,D-TRANSPEPTIDASE ERFK_SRFK-RELATED"/>
    <property type="match status" value="1"/>
</dbReference>
<evidence type="ECO:0000256" key="6">
    <source>
        <dbReference type="ARBA" id="ARBA00022960"/>
    </source>
</evidence>
<dbReference type="InterPro" id="IPR038063">
    <property type="entry name" value="Transpep_catalytic_dom"/>
</dbReference>
<organism evidence="12 13">
    <name type="scientific">Ectopseudomonas alcaliphila</name>
    <dbReference type="NCBI Taxonomy" id="101564"/>
    <lineage>
        <taxon>Bacteria</taxon>
        <taxon>Pseudomonadati</taxon>
        <taxon>Pseudomonadota</taxon>
        <taxon>Gammaproteobacteria</taxon>
        <taxon>Pseudomonadales</taxon>
        <taxon>Pseudomonadaceae</taxon>
        <taxon>Ectopseudomonas</taxon>
    </lineage>
</organism>
<gene>
    <name evidence="12" type="ORF">SAMN05216575_101447</name>
    <name evidence="11" type="ORF">SIM71_05465</name>
</gene>
<evidence type="ECO:0000256" key="7">
    <source>
        <dbReference type="ARBA" id="ARBA00022984"/>
    </source>
</evidence>
<dbReference type="Gene3D" id="2.40.440.10">
    <property type="entry name" value="L,D-transpeptidase catalytic domain-like"/>
    <property type="match status" value="1"/>
</dbReference>
<evidence type="ECO:0000313" key="11">
    <source>
        <dbReference type="EMBL" id="MDX5991494.1"/>
    </source>
</evidence>
<dbReference type="InterPro" id="IPR005490">
    <property type="entry name" value="LD_TPept_cat_dom"/>
</dbReference>
<dbReference type="GO" id="GO:0071555">
    <property type="term" value="P:cell wall organization"/>
    <property type="evidence" value="ECO:0007669"/>
    <property type="project" value="UniProtKB-UniRule"/>
</dbReference>
<dbReference type="EMBL" id="FNAE01000001">
    <property type="protein sequence ID" value="SDD38168.1"/>
    <property type="molecule type" value="Genomic_DNA"/>
</dbReference>
<keyword evidence="4 11" id="KW-0808">Transferase</keyword>
<dbReference type="PANTHER" id="PTHR30582">
    <property type="entry name" value="L,D-TRANSPEPTIDASE"/>
    <property type="match status" value="1"/>
</dbReference>
<dbReference type="GO" id="GO:0008360">
    <property type="term" value="P:regulation of cell shape"/>
    <property type="evidence" value="ECO:0007669"/>
    <property type="project" value="UniProtKB-UniRule"/>
</dbReference>
<feature type="active site" description="Proton donor/acceptor" evidence="9">
    <location>
        <position position="121"/>
    </location>
</feature>
<dbReference type="Proteomes" id="UP001278050">
    <property type="component" value="Unassembled WGS sequence"/>
</dbReference>
<protein>
    <submittedName>
        <fullName evidence="11 12">L,D-transpeptidase</fullName>
        <ecNumber evidence="11">2.-.-.-</ecNumber>
    </submittedName>
</protein>
<dbReference type="GO" id="GO:0018104">
    <property type="term" value="P:peptidoglycan-protein cross-linking"/>
    <property type="evidence" value="ECO:0007669"/>
    <property type="project" value="TreeGrafter"/>
</dbReference>
<dbReference type="OrthoDB" id="9787225at2"/>
<evidence type="ECO:0000256" key="1">
    <source>
        <dbReference type="ARBA" id="ARBA00004752"/>
    </source>
</evidence>
<evidence type="ECO:0000259" key="10">
    <source>
        <dbReference type="PROSITE" id="PS52029"/>
    </source>
</evidence>
<dbReference type="GO" id="GO:0016757">
    <property type="term" value="F:glycosyltransferase activity"/>
    <property type="evidence" value="ECO:0007669"/>
    <property type="project" value="UniProtKB-KW"/>
</dbReference>
<dbReference type="AlphaFoldDB" id="A0A1G6U9X0"/>
<evidence type="ECO:0000256" key="5">
    <source>
        <dbReference type="ARBA" id="ARBA00022801"/>
    </source>
</evidence>
<dbReference type="InterPro" id="IPR050979">
    <property type="entry name" value="LD-transpeptidase"/>
</dbReference>
<evidence type="ECO:0000313" key="13">
    <source>
        <dbReference type="Proteomes" id="UP000182413"/>
    </source>
</evidence>
<keyword evidence="14" id="KW-1185">Reference proteome</keyword>
<reference evidence="12 13" key="1">
    <citation type="submission" date="2016-10" db="EMBL/GenBank/DDBJ databases">
        <authorList>
            <person name="de Groot N.N."/>
        </authorList>
    </citation>
    <scope>NUCLEOTIDE SEQUENCE [LARGE SCALE GENOMIC DNA]</scope>
    <source>
        <strain evidence="12 13">JCM 10630</strain>
    </source>
</reference>